<dbReference type="GO" id="GO:0035999">
    <property type="term" value="P:tetrahydrofolate interconversion"/>
    <property type="evidence" value="ECO:0007669"/>
    <property type="project" value="UniProtKB-UniPathway"/>
</dbReference>
<dbReference type="CDD" id="cd00537">
    <property type="entry name" value="MTHFR"/>
    <property type="match status" value="1"/>
</dbReference>
<evidence type="ECO:0000256" key="1">
    <source>
        <dbReference type="ARBA" id="ARBA00001974"/>
    </source>
</evidence>
<keyword evidence="6 12" id="KW-0274">FAD</keyword>
<name>A0A1G6DP71_9BACT</name>
<dbReference type="InterPro" id="IPR004620">
    <property type="entry name" value="MTHF_reductase_bac"/>
</dbReference>
<keyword evidence="8" id="KW-0520">NAD</keyword>
<protein>
    <recommendedName>
        <fullName evidence="12">Methylenetetrahydrofolate reductase</fullName>
        <ecNumber evidence="12">1.5.1.54</ecNumber>
    </recommendedName>
</protein>
<evidence type="ECO:0000256" key="5">
    <source>
        <dbReference type="ARBA" id="ARBA00022630"/>
    </source>
</evidence>
<dbReference type="EC" id="1.5.1.54" evidence="12"/>
<evidence type="ECO:0000256" key="7">
    <source>
        <dbReference type="ARBA" id="ARBA00023002"/>
    </source>
</evidence>
<dbReference type="OrthoDB" id="9812555at2"/>
<dbReference type="RefSeq" id="WP_092121628.1">
    <property type="nucleotide sequence ID" value="NZ_FMXO01000013.1"/>
</dbReference>
<keyword evidence="14" id="KW-1185">Reference proteome</keyword>
<dbReference type="PANTHER" id="PTHR45754">
    <property type="entry name" value="METHYLENETETRAHYDROFOLATE REDUCTASE"/>
    <property type="match status" value="1"/>
</dbReference>
<evidence type="ECO:0000256" key="11">
    <source>
        <dbReference type="ARBA" id="ARBA00048628"/>
    </source>
</evidence>
<keyword evidence="9" id="KW-0486">Methionine biosynthesis</keyword>
<evidence type="ECO:0000256" key="6">
    <source>
        <dbReference type="ARBA" id="ARBA00022827"/>
    </source>
</evidence>
<evidence type="ECO:0000256" key="12">
    <source>
        <dbReference type="RuleBase" id="RU003862"/>
    </source>
</evidence>
<comment type="cofactor">
    <cofactor evidence="1 12">
        <name>FAD</name>
        <dbReference type="ChEBI" id="CHEBI:57692"/>
    </cofactor>
</comment>
<dbReference type="GO" id="GO:0005829">
    <property type="term" value="C:cytosol"/>
    <property type="evidence" value="ECO:0007669"/>
    <property type="project" value="InterPro"/>
</dbReference>
<gene>
    <name evidence="13" type="ORF">SAMN05660653_02273</name>
</gene>
<dbReference type="SUPFAM" id="SSF51730">
    <property type="entry name" value="FAD-linked oxidoreductase"/>
    <property type="match status" value="1"/>
</dbReference>
<comment type="catalytic activity">
    <reaction evidence="11">
        <text>(6S)-5-methyl-5,6,7,8-tetrahydrofolate + NAD(+) = (6R)-5,10-methylene-5,6,7,8-tetrahydrofolate + NADH + H(+)</text>
        <dbReference type="Rhea" id="RHEA:19821"/>
        <dbReference type="ChEBI" id="CHEBI:15378"/>
        <dbReference type="ChEBI" id="CHEBI:15636"/>
        <dbReference type="ChEBI" id="CHEBI:18608"/>
        <dbReference type="ChEBI" id="CHEBI:57540"/>
        <dbReference type="ChEBI" id="CHEBI:57945"/>
        <dbReference type="EC" id="1.5.1.54"/>
    </reaction>
    <physiologicalReaction direction="right-to-left" evidence="11">
        <dbReference type="Rhea" id="RHEA:19823"/>
    </physiologicalReaction>
</comment>
<dbReference type="NCBIfam" id="TIGR00676">
    <property type="entry name" value="fadh2"/>
    <property type="match status" value="1"/>
</dbReference>
<dbReference type="InterPro" id="IPR029041">
    <property type="entry name" value="FAD-linked_oxidoreductase-like"/>
</dbReference>
<dbReference type="InterPro" id="IPR003171">
    <property type="entry name" value="Mehydrof_redctse-like"/>
</dbReference>
<evidence type="ECO:0000256" key="9">
    <source>
        <dbReference type="ARBA" id="ARBA00023167"/>
    </source>
</evidence>
<dbReference type="GO" id="GO:0009086">
    <property type="term" value="P:methionine biosynthetic process"/>
    <property type="evidence" value="ECO:0007669"/>
    <property type="project" value="UniProtKB-KW"/>
</dbReference>
<evidence type="ECO:0000256" key="3">
    <source>
        <dbReference type="ARBA" id="ARBA00006743"/>
    </source>
</evidence>
<dbReference type="Gene3D" id="3.20.20.220">
    <property type="match status" value="1"/>
</dbReference>
<dbReference type="STRING" id="617002.SAMN05660653_02273"/>
<accession>A0A1G6DP71</accession>
<dbReference type="UniPathway" id="UPA00193"/>
<dbReference type="EMBL" id="FMXO01000013">
    <property type="protein sequence ID" value="SDB46901.1"/>
    <property type="molecule type" value="Genomic_DNA"/>
</dbReference>
<evidence type="ECO:0000256" key="2">
    <source>
        <dbReference type="ARBA" id="ARBA00004777"/>
    </source>
</evidence>
<dbReference type="PANTHER" id="PTHR45754:SF3">
    <property type="entry name" value="METHYLENETETRAHYDROFOLATE REDUCTASE (NADPH)"/>
    <property type="match status" value="1"/>
</dbReference>
<dbReference type="GO" id="GO:0071949">
    <property type="term" value="F:FAD binding"/>
    <property type="evidence" value="ECO:0007669"/>
    <property type="project" value="TreeGrafter"/>
</dbReference>
<keyword evidence="5 12" id="KW-0285">Flavoprotein</keyword>
<dbReference type="Proteomes" id="UP000198771">
    <property type="component" value="Unassembled WGS sequence"/>
</dbReference>
<keyword evidence="4" id="KW-0028">Amino-acid biosynthesis</keyword>
<dbReference type="Pfam" id="PF02219">
    <property type="entry name" value="MTHFR"/>
    <property type="match status" value="1"/>
</dbReference>
<comment type="pathway">
    <text evidence="2 12">One-carbon metabolism; tetrahydrofolate interconversion.</text>
</comment>
<proteinExistence type="inferred from homology"/>
<keyword evidence="7 12" id="KW-0560">Oxidoreductase</keyword>
<dbReference type="GO" id="GO:0106312">
    <property type="term" value="F:methylenetetrahydrofolate reductase (NADH) activity"/>
    <property type="evidence" value="ECO:0007669"/>
    <property type="project" value="UniProtKB-EC"/>
</dbReference>
<sequence>MKIKDMLQQPDRSRISLEFFPPKDRALWPKFFETVERLRSLNPLFVSVTYGAGGSTQAATLDIVSTLKRDFDMEPMAHLTCVGACAEGLREFLDDLVRADVSNIMALRGDPPKGESTFTPSDDGFQHASDLVGFIAKNYQDFGVGVAGYPEGHPEAVGLEEDLRFLKAKLDLGGDFAVTQLFFDNKAYWDFMRKIRDVGIVKPIIPGIMPIFSLKFIQRITSMCGATLPEQFLKDLEQADARGGDAAVQEVGIRHAAQQIQDLLHNGAPGVHLYTMNRSDGCLRIMEQVEQ</sequence>
<reference evidence="13 14" key="1">
    <citation type="submission" date="2016-10" db="EMBL/GenBank/DDBJ databases">
        <authorList>
            <person name="de Groot N.N."/>
        </authorList>
    </citation>
    <scope>NUCLEOTIDE SEQUENCE [LARGE SCALE GENOMIC DNA]</scope>
    <source>
        <strain evidence="13 14">ASO4-2</strain>
    </source>
</reference>
<dbReference type="AlphaFoldDB" id="A0A1G6DP71"/>
<comment type="pathway">
    <text evidence="10">Amino-acid biosynthesis; L-methionine biosynthesis via de novo pathway.</text>
</comment>
<evidence type="ECO:0000256" key="8">
    <source>
        <dbReference type="ARBA" id="ARBA00023027"/>
    </source>
</evidence>
<evidence type="ECO:0000313" key="14">
    <source>
        <dbReference type="Proteomes" id="UP000198771"/>
    </source>
</evidence>
<evidence type="ECO:0000256" key="4">
    <source>
        <dbReference type="ARBA" id="ARBA00022605"/>
    </source>
</evidence>
<evidence type="ECO:0000313" key="13">
    <source>
        <dbReference type="EMBL" id="SDB46901.1"/>
    </source>
</evidence>
<evidence type="ECO:0000256" key="10">
    <source>
        <dbReference type="ARBA" id="ARBA00034478"/>
    </source>
</evidence>
<comment type="similarity">
    <text evidence="3 12">Belongs to the methylenetetrahydrofolate reductase family.</text>
</comment>
<organism evidence="13 14">
    <name type="scientific">Desulfonatronum thiosulfatophilum</name>
    <dbReference type="NCBI Taxonomy" id="617002"/>
    <lineage>
        <taxon>Bacteria</taxon>
        <taxon>Pseudomonadati</taxon>
        <taxon>Thermodesulfobacteriota</taxon>
        <taxon>Desulfovibrionia</taxon>
        <taxon>Desulfovibrionales</taxon>
        <taxon>Desulfonatronaceae</taxon>
        <taxon>Desulfonatronum</taxon>
    </lineage>
</organism>